<keyword evidence="2" id="KW-1185">Reference proteome</keyword>
<sequence length="72" mass="7789">VSSNLSDVSSPNSRIGVNLFITFLKRTLPFNGVRSVTKPSKLSNPISCSHPCLSHPKTTALSTFTFPPLTML</sequence>
<protein>
    <submittedName>
        <fullName evidence="1">Uncharacterized protein</fullName>
    </submittedName>
</protein>
<reference evidence="1 2" key="1">
    <citation type="journal article" date="2021" name="Nat. Plants">
        <title>The Taxus genome provides insights into paclitaxel biosynthesis.</title>
        <authorList>
            <person name="Xiong X."/>
            <person name="Gou J."/>
            <person name="Liao Q."/>
            <person name="Li Y."/>
            <person name="Zhou Q."/>
            <person name="Bi G."/>
            <person name="Li C."/>
            <person name="Du R."/>
            <person name="Wang X."/>
            <person name="Sun T."/>
            <person name="Guo L."/>
            <person name="Liang H."/>
            <person name="Lu P."/>
            <person name="Wu Y."/>
            <person name="Zhang Z."/>
            <person name="Ro D.K."/>
            <person name="Shang Y."/>
            <person name="Huang S."/>
            <person name="Yan J."/>
        </authorList>
    </citation>
    <scope>NUCLEOTIDE SEQUENCE [LARGE SCALE GENOMIC DNA]</scope>
    <source>
        <strain evidence="1">Ta-2019</strain>
    </source>
</reference>
<organism evidence="1 2">
    <name type="scientific">Taxus chinensis</name>
    <name type="common">Chinese yew</name>
    <name type="synonym">Taxus wallichiana var. chinensis</name>
    <dbReference type="NCBI Taxonomy" id="29808"/>
    <lineage>
        <taxon>Eukaryota</taxon>
        <taxon>Viridiplantae</taxon>
        <taxon>Streptophyta</taxon>
        <taxon>Embryophyta</taxon>
        <taxon>Tracheophyta</taxon>
        <taxon>Spermatophyta</taxon>
        <taxon>Pinopsida</taxon>
        <taxon>Pinidae</taxon>
        <taxon>Conifers II</taxon>
        <taxon>Cupressales</taxon>
        <taxon>Taxaceae</taxon>
        <taxon>Taxus</taxon>
    </lineage>
</organism>
<accession>A0AA38C4E4</accession>
<gene>
    <name evidence="1" type="ORF">KI387_038254</name>
</gene>
<evidence type="ECO:0000313" key="1">
    <source>
        <dbReference type="EMBL" id="KAH9294666.1"/>
    </source>
</evidence>
<proteinExistence type="predicted"/>
<evidence type="ECO:0000313" key="2">
    <source>
        <dbReference type="Proteomes" id="UP000824469"/>
    </source>
</evidence>
<name>A0AA38C4E4_TAXCH</name>
<dbReference type="EMBL" id="JAHRHJ020000011">
    <property type="protein sequence ID" value="KAH9294666.1"/>
    <property type="molecule type" value="Genomic_DNA"/>
</dbReference>
<comment type="caution">
    <text evidence="1">The sequence shown here is derived from an EMBL/GenBank/DDBJ whole genome shotgun (WGS) entry which is preliminary data.</text>
</comment>
<dbReference type="AlphaFoldDB" id="A0AA38C4E4"/>
<feature type="non-terminal residue" evidence="1">
    <location>
        <position position="1"/>
    </location>
</feature>
<dbReference type="Proteomes" id="UP000824469">
    <property type="component" value="Unassembled WGS sequence"/>
</dbReference>